<dbReference type="EMBL" id="CM047943">
    <property type="protein sequence ID" value="KAI9899899.1"/>
    <property type="molecule type" value="Genomic_DNA"/>
</dbReference>
<name>A0ACC0V1Y0_9HYPO</name>
<sequence>MAIRIPDTAEEACSAGSLRAQVWVGAQELWVEYRANETLGHVRTLLAKELGYLPRGMFQVTSPDRESLQPISENFLVKDVVDAQGYICMEEQVPKARVAGGFSVNGRVLPGQTLNELSVGNMSGESTAFSGNRYFDPVVLEHMRQSHGQANTNVGRVGYMDGASRVHVGDIYGYNNGFH</sequence>
<evidence type="ECO:0000313" key="1">
    <source>
        <dbReference type="EMBL" id="KAI9899899.1"/>
    </source>
</evidence>
<comment type="caution">
    <text evidence="1">The sequence shown here is derived from an EMBL/GenBank/DDBJ whole genome shotgun (WGS) entry which is preliminary data.</text>
</comment>
<gene>
    <name evidence="1" type="ORF">N3K66_004161</name>
</gene>
<protein>
    <submittedName>
        <fullName evidence="1">Uncharacterized protein</fullName>
    </submittedName>
</protein>
<reference evidence="1" key="1">
    <citation type="submission" date="2022-10" db="EMBL/GenBank/DDBJ databases">
        <title>Complete Genome of Trichothecium roseum strain YXFP-22015, a Plant Pathogen Isolated from Citrus.</title>
        <authorList>
            <person name="Wang Y."/>
            <person name="Zhu L."/>
        </authorList>
    </citation>
    <scope>NUCLEOTIDE SEQUENCE</scope>
    <source>
        <strain evidence="1">YXFP-22015</strain>
    </source>
</reference>
<accession>A0ACC0V1Y0</accession>
<keyword evidence="2" id="KW-1185">Reference proteome</keyword>
<organism evidence="1 2">
    <name type="scientific">Trichothecium roseum</name>
    <dbReference type="NCBI Taxonomy" id="47278"/>
    <lineage>
        <taxon>Eukaryota</taxon>
        <taxon>Fungi</taxon>
        <taxon>Dikarya</taxon>
        <taxon>Ascomycota</taxon>
        <taxon>Pezizomycotina</taxon>
        <taxon>Sordariomycetes</taxon>
        <taxon>Hypocreomycetidae</taxon>
        <taxon>Hypocreales</taxon>
        <taxon>Hypocreales incertae sedis</taxon>
        <taxon>Trichothecium</taxon>
    </lineage>
</organism>
<proteinExistence type="predicted"/>
<evidence type="ECO:0000313" key="2">
    <source>
        <dbReference type="Proteomes" id="UP001163324"/>
    </source>
</evidence>
<dbReference type="Proteomes" id="UP001163324">
    <property type="component" value="Chromosome 4"/>
</dbReference>